<reference evidence="1 2" key="1">
    <citation type="submission" date="2018-08" db="EMBL/GenBank/DDBJ databases">
        <title>The first complete genome of Treponema rectale (CHPAT), a commensal spirochete of the bovine rectum.</title>
        <authorList>
            <person name="Staton G.J."/>
            <person name="Clegg S.R."/>
            <person name="Carter S.D."/>
            <person name="Radford A.D."/>
            <person name="Darby A."/>
            <person name="Hall N."/>
            <person name="Birtles R.J."/>
            <person name="Evans N.J."/>
        </authorList>
    </citation>
    <scope>NUCLEOTIDE SEQUENCE [LARGE SCALE GENOMIC DNA]</scope>
    <source>
        <strain evidence="1 2">CHPA</strain>
    </source>
</reference>
<sequence>MKENAIRIINDGSVMPNDSVTTLKKLSKVFDLANKAINDINREKGVTNAQIGKEYAAFVTGVDSGSIIVHILTNFVAHCFECLGEFLTRQDKNYRFQEREKTKQSRYCIPDSY</sequence>
<protein>
    <submittedName>
        <fullName evidence="1">Uncharacterized protein</fullName>
    </submittedName>
</protein>
<dbReference type="KEGG" id="trc:DYE49_02485"/>
<evidence type="ECO:0000313" key="1">
    <source>
        <dbReference type="EMBL" id="QOS39381.1"/>
    </source>
</evidence>
<dbReference type="AlphaFoldDB" id="A0A7M1XKQ0"/>
<dbReference type="Proteomes" id="UP000593591">
    <property type="component" value="Chromosome"/>
</dbReference>
<accession>A0A7M1XKQ0</accession>
<organism evidence="1 2">
    <name type="scientific">Treponema rectale</name>
    <dbReference type="NCBI Taxonomy" id="744512"/>
    <lineage>
        <taxon>Bacteria</taxon>
        <taxon>Pseudomonadati</taxon>
        <taxon>Spirochaetota</taxon>
        <taxon>Spirochaetia</taxon>
        <taxon>Spirochaetales</taxon>
        <taxon>Treponemataceae</taxon>
        <taxon>Treponema</taxon>
    </lineage>
</organism>
<dbReference type="EMBL" id="CP031517">
    <property type="protein sequence ID" value="QOS39381.1"/>
    <property type="molecule type" value="Genomic_DNA"/>
</dbReference>
<proteinExistence type="predicted"/>
<evidence type="ECO:0000313" key="2">
    <source>
        <dbReference type="Proteomes" id="UP000593591"/>
    </source>
</evidence>
<gene>
    <name evidence="1" type="ORF">DYE49_02485</name>
</gene>
<name>A0A7M1XKQ0_9SPIR</name>